<dbReference type="InterPro" id="IPR050448">
    <property type="entry name" value="OpgB/LTA_synthase_biosynth"/>
</dbReference>
<sequence>MIRMFKGEKSNKAKSKLGSIPEYVLTFAITVVLSFLIMSITFAFSSGIFDMDMFKSYFKGTMLIFMNFIPIFFFMYLSYLIFNRLWAAFSLTGFIFVILSMVNKFKLMYRDDPFTFVDIKLFSESLVMAKKYNIRLSLKMIILIIGLMVITVILKLFFGQKIHSFKVRISLLVSFCLIGFFTFRNFYFNPKIYEAVGDKSLINIWIESEQFRSKGFVYPFIYSIKSAREVPPEGYDEKKAAEELSKYSYQDIPEEQKVNIISIMLEAYNDFSQFDGVDLSIDVYANFHELQKESLHGNLVTNIFAGGTVNTERAFLTGFNTHPKYYRDTNSFVWYLKEQGYRTEAMHPITGSFYNRRNINEYLGFDSYDHYDNKYRYIQEVYLADMNFFDYIIEGYENSVKNRQPYFNFSVTYQNHGPYSTERLVKDDYLKKKASYDEGTYNIINNYLSGIYKTDQAIKKIVDYFRKEEEPVILIIFGDHNPWLGEDHYGYDMLGINLDLSTVEGFKNYYQTPYIIWANDKAKSIFKRDFTGTGNSISPNFLMAELFDYIGWQGNEYMQYLSDIKKKFDVINKVYFKENGEFKKELTPDNEKLWKDFLNVEYYYSHNFKK</sequence>
<keyword evidence="5 7" id="KW-1133">Transmembrane helix</keyword>
<dbReference type="InterPro" id="IPR017850">
    <property type="entry name" value="Alkaline_phosphatase_core_sf"/>
</dbReference>
<dbReference type="GO" id="GO:0005886">
    <property type="term" value="C:plasma membrane"/>
    <property type="evidence" value="ECO:0007669"/>
    <property type="project" value="UniProtKB-SubCell"/>
</dbReference>
<dbReference type="AlphaFoldDB" id="A0A2K2FGT8"/>
<protein>
    <recommendedName>
        <fullName evidence="8">Sulfatase N-terminal domain-containing protein</fullName>
    </recommendedName>
</protein>
<dbReference type="KEGG" id="cthd:CDO33_09075"/>
<comment type="pathway">
    <text evidence="2">Cell wall biogenesis; lipoteichoic acid biosynthesis.</text>
</comment>
<dbReference type="SUPFAM" id="SSF53649">
    <property type="entry name" value="Alkaline phosphatase-like"/>
    <property type="match status" value="1"/>
</dbReference>
<keyword evidence="3" id="KW-1003">Cell membrane</keyword>
<dbReference type="PANTHER" id="PTHR47371">
    <property type="entry name" value="LIPOTEICHOIC ACID SYNTHASE"/>
    <property type="match status" value="1"/>
</dbReference>
<dbReference type="PANTHER" id="PTHR47371:SF3">
    <property type="entry name" value="PHOSPHOGLYCEROL TRANSFERASE I"/>
    <property type="match status" value="1"/>
</dbReference>
<feature type="transmembrane region" description="Helical" evidence="7">
    <location>
        <begin position="85"/>
        <end position="102"/>
    </location>
</feature>
<feature type="domain" description="Sulfatase N-terminal" evidence="8">
    <location>
        <begin position="259"/>
        <end position="550"/>
    </location>
</feature>
<comment type="subcellular location">
    <subcellularLocation>
        <location evidence="1">Cell membrane</location>
        <topology evidence="1">Multi-pass membrane protein</topology>
    </subcellularLocation>
</comment>
<comment type="caution">
    <text evidence="9">The sequence shown here is derived from an EMBL/GenBank/DDBJ whole genome shotgun (WGS) entry which is preliminary data.</text>
</comment>
<gene>
    <name evidence="9" type="ORF">CDQ84_07375</name>
</gene>
<dbReference type="Pfam" id="PF00884">
    <property type="entry name" value="Sulfatase"/>
    <property type="match status" value="1"/>
</dbReference>
<keyword evidence="4 7" id="KW-0812">Transmembrane</keyword>
<evidence type="ECO:0000259" key="8">
    <source>
        <dbReference type="Pfam" id="PF00884"/>
    </source>
</evidence>
<proteinExistence type="predicted"/>
<accession>A0A2K2FGT8</accession>
<dbReference type="Gene3D" id="3.40.720.10">
    <property type="entry name" value="Alkaline Phosphatase, subunit A"/>
    <property type="match status" value="1"/>
</dbReference>
<dbReference type="Proteomes" id="UP000236151">
    <property type="component" value="Unassembled WGS sequence"/>
</dbReference>
<evidence type="ECO:0000256" key="5">
    <source>
        <dbReference type="ARBA" id="ARBA00022989"/>
    </source>
</evidence>
<dbReference type="CDD" id="cd16015">
    <property type="entry name" value="LTA_synthase"/>
    <property type="match status" value="1"/>
</dbReference>
<dbReference type="EMBL" id="NIOJ01000014">
    <property type="protein sequence ID" value="PNU00031.1"/>
    <property type="molecule type" value="Genomic_DNA"/>
</dbReference>
<evidence type="ECO:0000256" key="1">
    <source>
        <dbReference type="ARBA" id="ARBA00004651"/>
    </source>
</evidence>
<dbReference type="OrthoDB" id="243547at2"/>
<feature type="transmembrane region" description="Helical" evidence="7">
    <location>
        <begin position="169"/>
        <end position="187"/>
    </location>
</feature>
<evidence type="ECO:0000256" key="6">
    <source>
        <dbReference type="ARBA" id="ARBA00023136"/>
    </source>
</evidence>
<evidence type="ECO:0000256" key="4">
    <source>
        <dbReference type="ARBA" id="ARBA00022692"/>
    </source>
</evidence>
<name>A0A2K2FGT8_9CLOT</name>
<feature type="transmembrane region" description="Helical" evidence="7">
    <location>
        <begin position="20"/>
        <end position="44"/>
    </location>
</feature>
<keyword evidence="10" id="KW-1185">Reference proteome</keyword>
<evidence type="ECO:0000256" key="3">
    <source>
        <dbReference type="ARBA" id="ARBA00022475"/>
    </source>
</evidence>
<organism evidence="9 10">
    <name type="scientific">Clostridium thermosuccinogenes</name>
    <dbReference type="NCBI Taxonomy" id="84032"/>
    <lineage>
        <taxon>Bacteria</taxon>
        <taxon>Bacillati</taxon>
        <taxon>Bacillota</taxon>
        <taxon>Clostridia</taxon>
        <taxon>Eubacteriales</taxon>
        <taxon>Clostridiaceae</taxon>
        <taxon>Clostridium</taxon>
    </lineage>
</organism>
<evidence type="ECO:0000256" key="2">
    <source>
        <dbReference type="ARBA" id="ARBA00004936"/>
    </source>
</evidence>
<feature type="transmembrane region" description="Helical" evidence="7">
    <location>
        <begin position="136"/>
        <end position="157"/>
    </location>
</feature>
<dbReference type="InterPro" id="IPR000917">
    <property type="entry name" value="Sulfatase_N"/>
</dbReference>
<keyword evidence="6 7" id="KW-0472">Membrane</keyword>
<evidence type="ECO:0000313" key="10">
    <source>
        <dbReference type="Proteomes" id="UP000236151"/>
    </source>
</evidence>
<evidence type="ECO:0000256" key="7">
    <source>
        <dbReference type="SAM" id="Phobius"/>
    </source>
</evidence>
<feature type="transmembrane region" description="Helical" evidence="7">
    <location>
        <begin position="56"/>
        <end position="78"/>
    </location>
</feature>
<reference evidence="9 10" key="1">
    <citation type="submission" date="2017-06" db="EMBL/GenBank/DDBJ databases">
        <title>Investigating the central metabolism of Clostridium thermosuccinogenes.</title>
        <authorList>
            <person name="Koendjbiharie J.G."/>
            <person name="van Kranenburg R."/>
        </authorList>
    </citation>
    <scope>NUCLEOTIDE SEQUENCE [LARGE SCALE GENOMIC DNA]</scope>
    <source>
        <strain evidence="9 10">DSM 5806</strain>
    </source>
</reference>
<evidence type="ECO:0000313" key="9">
    <source>
        <dbReference type="EMBL" id="PNU00031.1"/>
    </source>
</evidence>